<organism evidence="1">
    <name type="scientific">marine sediment metagenome</name>
    <dbReference type="NCBI Taxonomy" id="412755"/>
    <lineage>
        <taxon>unclassified sequences</taxon>
        <taxon>metagenomes</taxon>
        <taxon>ecological metagenomes</taxon>
    </lineage>
</organism>
<comment type="caution">
    <text evidence="1">The sequence shown here is derived from an EMBL/GenBank/DDBJ whole genome shotgun (WGS) entry which is preliminary data.</text>
</comment>
<dbReference type="AlphaFoldDB" id="A0A0F9VHU3"/>
<reference evidence="1" key="1">
    <citation type="journal article" date="2015" name="Nature">
        <title>Complex archaea that bridge the gap between prokaryotes and eukaryotes.</title>
        <authorList>
            <person name="Spang A."/>
            <person name="Saw J.H."/>
            <person name="Jorgensen S.L."/>
            <person name="Zaremba-Niedzwiedzka K."/>
            <person name="Martijn J."/>
            <person name="Lind A.E."/>
            <person name="van Eijk R."/>
            <person name="Schleper C."/>
            <person name="Guy L."/>
            <person name="Ettema T.J."/>
        </authorList>
    </citation>
    <scope>NUCLEOTIDE SEQUENCE</scope>
</reference>
<proteinExistence type="predicted"/>
<gene>
    <name evidence="1" type="ORF">LCGC14_0403950</name>
</gene>
<dbReference type="EMBL" id="LAZR01000350">
    <property type="protein sequence ID" value="KKN73086.1"/>
    <property type="molecule type" value="Genomic_DNA"/>
</dbReference>
<evidence type="ECO:0000313" key="1">
    <source>
        <dbReference type="EMBL" id="KKN73086.1"/>
    </source>
</evidence>
<name>A0A0F9VHU3_9ZZZZ</name>
<accession>A0A0F9VHU3</accession>
<protein>
    <submittedName>
        <fullName evidence="1">Uncharacterized protein</fullName>
    </submittedName>
</protein>
<sequence>MVNKVYIVWCKLNKSTPKFDVGIHIDKSRADKIANATASMDKSAKVWVEEYRLSKVYKGKH</sequence>